<dbReference type="NCBIfam" id="TIGR02744">
    <property type="entry name" value="TrbI_Ftype"/>
    <property type="match status" value="1"/>
</dbReference>
<dbReference type="Pfam" id="PF09677">
    <property type="entry name" value="TrbI_Ftype"/>
    <property type="match status" value="1"/>
</dbReference>
<dbReference type="InterPro" id="IPR014115">
    <property type="entry name" value="TrbI_Ftype"/>
</dbReference>
<dbReference type="EMBL" id="JAFMOY010000117">
    <property type="protein sequence ID" value="MBU9844809.1"/>
    <property type="molecule type" value="Genomic_DNA"/>
</dbReference>
<proteinExistence type="predicted"/>
<evidence type="ECO:0000313" key="1">
    <source>
        <dbReference type="EMBL" id="MBU9844809.1"/>
    </source>
</evidence>
<comment type="caution">
    <text evidence="1">The sequence shown here is derived from an EMBL/GenBank/DDBJ whole genome shotgun (WGS) entry which is preliminary data.</text>
</comment>
<protein>
    <submittedName>
        <fullName evidence="1">Type-F conjugative transfer system protein TrbI</fullName>
    </submittedName>
</protein>
<name>A0ABS6LCZ8_9GAMM</name>
<reference evidence="1 2" key="1">
    <citation type="submission" date="2021-03" db="EMBL/GenBank/DDBJ databases">
        <title>Five novel Rahnella species.</title>
        <authorList>
            <person name="Brady C."/>
            <person name="Asselin J."/>
            <person name="Beer S."/>
            <person name="Bruberg M.B."/>
            <person name="Crampton B."/>
            <person name="Venter S."/>
            <person name="Arnold D."/>
            <person name="Denman S."/>
        </authorList>
    </citation>
    <scope>NUCLEOTIDE SEQUENCE [LARGE SCALE GENOMIC DNA]</scope>
    <source>
        <strain evidence="1 2">FRB 231</strain>
    </source>
</reference>
<dbReference type="RefSeq" id="WP_217148618.1">
    <property type="nucleotide sequence ID" value="NZ_JAFMOY010000117.1"/>
</dbReference>
<sequence>MKDVFPAHSTFTGRRHDTLTVACFLAALIINAGVSYAITIWQTRETVSFDMKRTVDAFFDSASHKNLSEEQSKALSQRFNTALEGSLRAFQREHHVLIMVSPAVVQGAPDITRDIQRDIARRMREGGRE</sequence>
<organism evidence="1 2">
    <name type="scientific">Rahnella ecdela</name>
    <dbReference type="NCBI Taxonomy" id="2816250"/>
    <lineage>
        <taxon>Bacteria</taxon>
        <taxon>Pseudomonadati</taxon>
        <taxon>Pseudomonadota</taxon>
        <taxon>Gammaproteobacteria</taxon>
        <taxon>Enterobacterales</taxon>
        <taxon>Yersiniaceae</taxon>
        <taxon>Rahnella</taxon>
    </lineage>
</organism>
<keyword evidence="2" id="KW-1185">Reference proteome</keyword>
<gene>
    <name evidence="1" type="primary">trbI</name>
    <name evidence="1" type="ORF">J1784_07275</name>
</gene>
<accession>A0ABS6LCZ8</accession>
<evidence type="ECO:0000313" key="2">
    <source>
        <dbReference type="Proteomes" id="UP000739284"/>
    </source>
</evidence>
<dbReference type="Proteomes" id="UP000739284">
    <property type="component" value="Unassembled WGS sequence"/>
</dbReference>